<comment type="caution">
    <text evidence="1">The sequence shown here is derived from an EMBL/GenBank/DDBJ whole genome shotgun (WGS) entry which is preliminary data.</text>
</comment>
<gene>
    <name evidence="1" type="ORF">LOK49_LG10G01410</name>
</gene>
<keyword evidence="2" id="KW-1185">Reference proteome</keyword>
<sequence length="121" mass="13022">MRQPSATYTERCLEVVESLIHKVRRREHALATSGVQRTSIASTEEDLPTDETSKDSERDASINIEHSESNEAYGNDDDKEDSGFRDDGSGSGSVNGFGNDGGDSGNGAEDEAVANVMPRNN</sequence>
<protein>
    <submittedName>
        <fullName evidence="1">Uncharacterized protein</fullName>
    </submittedName>
</protein>
<evidence type="ECO:0000313" key="1">
    <source>
        <dbReference type="EMBL" id="KAI7998908.1"/>
    </source>
</evidence>
<organism evidence="1 2">
    <name type="scientific">Camellia lanceoleosa</name>
    <dbReference type="NCBI Taxonomy" id="1840588"/>
    <lineage>
        <taxon>Eukaryota</taxon>
        <taxon>Viridiplantae</taxon>
        <taxon>Streptophyta</taxon>
        <taxon>Embryophyta</taxon>
        <taxon>Tracheophyta</taxon>
        <taxon>Spermatophyta</taxon>
        <taxon>Magnoliopsida</taxon>
        <taxon>eudicotyledons</taxon>
        <taxon>Gunneridae</taxon>
        <taxon>Pentapetalae</taxon>
        <taxon>asterids</taxon>
        <taxon>Ericales</taxon>
        <taxon>Theaceae</taxon>
        <taxon>Camellia</taxon>
    </lineage>
</organism>
<evidence type="ECO:0000313" key="2">
    <source>
        <dbReference type="Proteomes" id="UP001060215"/>
    </source>
</evidence>
<name>A0ACC0GCQ5_9ERIC</name>
<dbReference type="Proteomes" id="UP001060215">
    <property type="component" value="Chromosome 10"/>
</dbReference>
<proteinExistence type="predicted"/>
<reference evidence="1 2" key="1">
    <citation type="journal article" date="2022" name="Plant J.">
        <title>Chromosome-level genome of Camellia lanceoleosa provides a valuable resource for understanding genome evolution and self-incompatibility.</title>
        <authorList>
            <person name="Gong W."/>
            <person name="Xiao S."/>
            <person name="Wang L."/>
            <person name="Liao Z."/>
            <person name="Chang Y."/>
            <person name="Mo W."/>
            <person name="Hu G."/>
            <person name="Li W."/>
            <person name="Zhao G."/>
            <person name="Zhu H."/>
            <person name="Hu X."/>
            <person name="Ji K."/>
            <person name="Xiang X."/>
            <person name="Song Q."/>
            <person name="Yuan D."/>
            <person name="Jin S."/>
            <person name="Zhang L."/>
        </authorList>
    </citation>
    <scope>NUCLEOTIDE SEQUENCE [LARGE SCALE GENOMIC DNA]</scope>
    <source>
        <strain evidence="1">SQ_2022a</strain>
    </source>
</reference>
<accession>A0ACC0GCQ5</accession>
<dbReference type="EMBL" id="CM045767">
    <property type="protein sequence ID" value="KAI7998908.1"/>
    <property type="molecule type" value="Genomic_DNA"/>
</dbReference>